<dbReference type="SUPFAM" id="SSF53335">
    <property type="entry name" value="S-adenosyl-L-methionine-dependent methyltransferases"/>
    <property type="match status" value="1"/>
</dbReference>
<keyword evidence="2" id="KW-1185">Reference proteome</keyword>
<sequence>MSETREVPRATCELEQWVLTEIGKRRRSGEAVSAMLAGVGAEVQAQRMADAGARVLLLSDQPAAGRADIDCLPFATVGDGPLPHEPFDLILSQRTLCGMRYDEAKRRLRGLLQRLKIGGKLFISLYGIHSELGDHYADGSKLVSDRFAPVTPALAERYGLAGPVCLYSERNLFSLLMEAGGAVIKTSTSALGHVRGIAARI</sequence>
<accession>A0A974SQ60</accession>
<gene>
    <name evidence="1" type="ORF">IWH25_03365</name>
</gene>
<dbReference type="KEGG" id="ares:IWH25_03365"/>
<name>A0A974SQ60_9RHOO</name>
<dbReference type="Proteomes" id="UP000663444">
    <property type="component" value="Chromosome"/>
</dbReference>
<protein>
    <submittedName>
        <fullName evidence="1">Uncharacterized protein</fullName>
    </submittedName>
</protein>
<organism evidence="1 2">
    <name type="scientific">Azospira restricta</name>
    <dbReference type="NCBI Taxonomy" id="404405"/>
    <lineage>
        <taxon>Bacteria</taxon>
        <taxon>Pseudomonadati</taxon>
        <taxon>Pseudomonadota</taxon>
        <taxon>Betaproteobacteria</taxon>
        <taxon>Rhodocyclales</taxon>
        <taxon>Rhodocyclaceae</taxon>
        <taxon>Azospira</taxon>
    </lineage>
</organism>
<dbReference type="RefSeq" id="WP_203387947.1">
    <property type="nucleotide sequence ID" value="NZ_CP064781.1"/>
</dbReference>
<evidence type="ECO:0000313" key="1">
    <source>
        <dbReference type="EMBL" id="QRJ64405.1"/>
    </source>
</evidence>
<dbReference type="InterPro" id="IPR029063">
    <property type="entry name" value="SAM-dependent_MTases_sf"/>
</dbReference>
<dbReference type="Gene3D" id="3.40.50.150">
    <property type="entry name" value="Vaccinia Virus protein VP39"/>
    <property type="match status" value="1"/>
</dbReference>
<proteinExistence type="predicted"/>
<dbReference type="EMBL" id="CP064781">
    <property type="protein sequence ID" value="QRJ64405.1"/>
    <property type="molecule type" value="Genomic_DNA"/>
</dbReference>
<dbReference type="AlphaFoldDB" id="A0A974SQ60"/>
<reference evidence="1" key="1">
    <citation type="submission" date="2020-11" db="EMBL/GenBank/DDBJ databases">
        <title>Azospira restricta DSM 18626 genome sequence.</title>
        <authorList>
            <person name="Moe W.M."/>
        </authorList>
    </citation>
    <scope>NUCLEOTIDE SEQUENCE</scope>
    <source>
        <strain evidence="1">DSM 18626</strain>
    </source>
</reference>
<evidence type="ECO:0000313" key="2">
    <source>
        <dbReference type="Proteomes" id="UP000663444"/>
    </source>
</evidence>